<dbReference type="AlphaFoldDB" id="A0A8C7PAR1"/>
<dbReference type="GO" id="GO:0006355">
    <property type="term" value="P:regulation of DNA-templated transcription"/>
    <property type="evidence" value="ECO:0007669"/>
    <property type="project" value="TreeGrafter"/>
</dbReference>
<dbReference type="PANTHER" id="PTHR47502">
    <property type="entry name" value="THAP DOMAIN-CONTAINING PROTEIN 7"/>
    <property type="match status" value="1"/>
</dbReference>
<dbReference type="GeneTree" id="ENSGT00730000111394"/>
<dbReference type="PANTHER" id="PTHR47502:SF1">
    <property type="entry name" value="THAP DOMAIN-CONTAINING PROTEIN 7"/>
    <property type="match status" value="1"/>
</dbReference>
<evidence type="ECO:0000256" key="1">
    <source>
        <dbReference type="SAM" id="MobiDB-lite"/>
    </source>
</evidence>
<keyword evidence="3" id="KW-1185">Reference proteome</keyword>
<feature type="region of interest" description="Disordered" evidence="1">
    <location>
        <begin position="97"/>
        <end position="127"/>
    </location>
</feature>
<protein>
    <submittedName>
        <fullName evidence="2">THAP domain containing 7</fullName>
    </submittedName>
</protein>
<sequence length="414" mass="46150">MDHHLAKHKGPQGQGQWDPQSNLIYFCTKHFTSENFELSGVRYHDNAPVDKARSIQKWFVEISLENLTGLHRALTSTQSNTFVMNCNTDCEPGLIVQHQVPPQHPSGASPGDLPGSPSSPCPHSPSQYMLRLPPPPSFYLPKEHNYAQHCPLVWWKRCERATDSLEKSLWLLSAARRRENRLRHALLRLRENLLKHTLLRSRDRAKGRGGRIQGRCQPEEGGYYFYCGRGREDDGEGRRGRQIPKKARGRKIGEATTYGGAPQEIYDSYYCHCGASESGGGVLVVKVALPPEKGVKAGMELHCNPQLSIPLLQTQSQVGLQQIQAQPSGRTAPQDTHNRVQFLQLGPASQQGLLLTDLNCIEAEPADSQDLLEDKGLCLEGKGRGLRLILPTDGQRGHRSDIRTTVVTSDVRES</sequence>
<dbReference type="Ensembl" id="ENSOMYT00000020923.2">
    <property type="protein sequence ID" value="ENSOMYP00000019038.2"/>
    <property type="gene ID" value="ENSOMYG00000009228.2"/>
</dbReference>
<dbReference type="InterPro" id="IPR026519">
    <property type="entry name" value="THAP7"/>
</dbReference>
<evidence type="ECO:0000313" key="3">
    <source>
        <dbReference type="Proteomes" id="UP000694395"/>
    </source>
</evidence>
<dbReference type="Proteomes" id="UP000694395">
    <property type="component" value="Chromosome 32"/>
</dbReference>
<reference evidence="2" key="2">
    <citation type="submission" date="2025-08" db="UniProtKB">
        <authorList>
            <consortium name="Ensembl"/>
        </authorList>
    </citation>
    <scope>IDENTIFICATION</scope>
</reference>
<organism evidence="2 3">
    <name type="scientific">Oncorhynchus mykiss</name>
    <name type="common">Rainbow trout</name>
    <name type="synonym">Salmo gairdneri</name>
    <dbReference type="NCBI Taxonomy" id="8022"/>
    <lineage>
        <taxon>Eukaryota</taxon>
        <taxon>Metazoa</taxon>
        <taxon>Chordata</taxon>
        <taxon>Craniata</taxon>
        <taxon>Vertebrata</taxon>
        <taxon>Euteleostomi</taxon>
        <taxon>Actinopterygii</taxon>
        <taxon>Neopterygii</taxon>
        <taxon>Teleostei</taxon>
        <taxon>Protacanthopterygii</taxon>
        <taxon>Salmoniformes</taxon>
        <taxon>Salmonidae</taxon>
        <taxon>Salmoninae</taxon>
        <taxon>Oncorhynchus</taxon>
    </lineage>
</organism>
<accession>A0A8C7PAR1</accession>
<reference evidence="2" key="1">
    <citation type="submission" date="2020-07" db="EMBL/GenBank/DDBJ databases">
        <title>A long reads based de novo assembly of the rainbow trout Arlee double haploid line genome.</title>
        <authorList>
            <person name="Gao G."/>
            <person name="Palti Y."/>
        </authorList>
    </citation>
    <scope>NUCLEOTIDE SEQUENCE [LARGE SCALE GENOMIC DNA]</scope>
</reference>
<evidence type="ECO:0000313" key="2">
    <source>
        <dbReference type="Ensembl" id="ENSOMYP00000019038.2"/>
    </source>
</evidence>
<name>A0A8C7PAR1_ONCMY</name>
<proteinExistence type="predicted"/>
<reference evidence="2" key="3">
    <citation type="submission" date="2025-09" db="UniProtKB">
        <authorList>
            <consortium name="Ensembl"/>
        </authorList>
    </citation>
    <scope>IDENTIFICATION</scope>
</reference>
<feature type="compositionally biased region" description="Low complexity" evidence="1">
    <location>
        <begin position="105"/>
        <end position="116"/>
    </location>
</feature>
<dbReference type="GO" id="GO:0005634">
    <property type="term" value="C:nucleus"/>
    <property type="evidence" value="ECO:0007669"/>
    <property type="project" value="TreeGrafter"/>
</dbReference>